<feature type="region of interest" description="Disordered" evidence="1">
    <location>
        <begin position="80"/>
        <end position="100"/>
    </location>
</feature>
<accession>A0A1Y0BWM4</accession>
<evidence type="ECO:0000313" key="3">
    <source>
        <dbReference type="Proteomes" id="UP000195331"/>
    </source>
</evidence>
<evidence type="ECO:0000256" key="1">
    <source>
        <dbReference type="SAM" id="MobiDB-lite"/>
    </source>
</evidence>
<evidence type="ECO:0000313" key="2">
    <source>
        <dbReference type="EMBL" id="ART67311.1"/>
    </source>
</evidence>
<proteinExistence type="predicted"/>
<dbReference type="KEGG" id="mdx:BTO20_00675"/>
<feature type="compositionally biased region" description="Basic and acidic residues" evidence="1">
    <location>
        <begin position="87"/>
        <end position="100"/>
    </location>
</feature>
<dbReference type="AlphaFoldDB" id="A0A1Y0BWM4"/>
<keyword evidence="3" id="KW-1185">Reference proteome</keyword>
<dbReference type="Proteomes" id="UP000195331">
    <property type="component" value="Chromosome"/>
</dbReference>
<sequence>MDWFDRRILTFILLWAPFGEPPDDEVFEQFGLRKDLLMKRFAEIASRECLATAVSDDDHVLIGRARRLLLESLVVRPWAAHPGPQRHCSETDPARSHRRP</sequence>
<protein>
    <submittedName>
        <fullName evidence="2">Uncharacterized protein</fullName>
    </submittedName>
</protein>
<gene>
    <name evidence="2" type="ORF">BTO20_00675</name>
</gene>
<name>A0A1Y0BWM4_9MYCO</name>
<reference evidence="2 3" key="1">
    <citation type="submission" date="2017-04" db="EMBL/GenBank/DDBJ databases">
        <title>Whole Genome Sequence of 1,4-Dioxane Degrading Bacterium Mycobacterium dioxanotrophicus PH-06.</title>
        <authorList>
            <person name="He Y."/>
        </authorList>
    </citation>
    <scope>NUCLEOTIDE SEQUENCE [LARGE SCALE GENOMIC DNA]</scope>
    <source>
        <strain evidence="2 3">PH-06</strain>
    </source>
</reference>
<organism evidence="2 3">
    <name type="scientific">Mycobacterium dioxanotrophicus</name>
    <dbReference type="NCBI Taxonomy" id="482462"/>
    <lineage>
        <taxon>Bacteria</taxon>
        <taxon>Bacillati</taxon>
        <taxon>Actinomycetota</taxon>
        <taxon>Actinomycetes</taxon>
        <taxon>Mycobacteriales</taxon>
        <taxon>Mycobacteriaceae</taxon>
        <taxon>Mycobacterium</taxon>
    </lineage>
</organism>
<dbReference type="EMBL" id="CP020809">
    <property type="protein sequence ID" value="ART67311.1"/>
    <property type="molecule type" value="Genomic_DNA"/>
</dbReference>